<dbReference type="STRING" id="1195763.ABT56_07850"/>
<dbReference type="EMBL" id="LDOT01000008">
    <property type="protein sequence ID" value="KLV06781.1"/>
    <property type="molecule type" value="Genomic_DNA"/>
</dbReference>
<proteinExistence type="predicted"/>
<protein>
    <submittedName>
        <fullName evidence="2">Sigma-E factor regulatory protein</fullName>
    </submittedName>
</protein>
<evidence type="ECO:0000256" key="1">
    <source>
        <dbReference type="SAM" id="Phobius"/>
    </source>
</evidence>
<keyword evidence="1" id="KW-0472">Membrane</keyword>
<dbReference type="PANTHER" id="PTHR35867">
    <property type="entry name" value="PROTEIN RSEC"/>
    <property type="match status" value="1"/>
</dbReference>
<dbReference type="RefSeq" id="WP_047878323.1">
    <property type="nucleotide sequence ID" value="NZ_LDOT01000008.1"/>
</dbReference>
<keyword evidence="3" id="KW-1185">Reference proteome</keyword>
<feature type="transmembrane region" description="Helical" evidence="1">
    <location>
        <begin position="106"/>
        <end position="126"/>
    </location>
</feature>
<dbReference type="AlphaFoldDB" id="A0A0J1H4X6"/>
<accession>A0A0J1H4X6</accession>
<dbReference type="InterPro" id="IPR026268">
    <property type="entry name" value="RseC"/>
</dbReference>
<dbReference type="InterPro" id="IPR007359">
    <property type="entry name" value="SigmaE_reg_RseC_MucC"/>
</dbReference>
<dbReference type="PANTHER" id="PTHR35867:SF1">
    <property type="entry name" value="PROTEIN RSEC"/>
    <property type="match status" value="1"/>
</dbReference>
<dbReference type="OrthoDB" id="9795854at2"/>
<comment type="caution">
    <text evidence="2">The sequence shown here is derived from an EMBL/GenBank/DDBJ whole genome shotgun (WGS) entry which is preliminary data.</text>
</comment>
<evidence type="ECO:0000313" key="3">
    <source>
        <dbReference type="Proteomes" id="UP000036097"/>
    </source>
</evidence>
<organism evidence="2 3">
    <name type="scientific">Photobacterium aquae</name>
    <dbReference type="NCBI Taxonomy" id="1195763"/>
    <lineage>
        <taxon>Bacteria</taxon>
        <taxon>Pseudomonadati</taxon>
        <taxon>Pseudomonadota</taxon>
        <taxon>Gammaproteobacteria</taxon>
        <taxon>Vibrionales</taxon>
        <taxon>Vibrionaceae</taxon>
        <taxon>Photobacterium</taxon>
    </lineage>
</organism>
<name>A0A0J1H4X6_9GAMM</name>
<dbReference type="PATRIC" id="fig|1195763.3.peg.1670"/>
<sequence length="165" mass="17306">MMRSLATVVAVERGSITVSCQQQTSCGSCASRDSCGTGLVSKALPGRRHELTIATKLKANVGDTVEIGLAERSMLTSALLVYVLPLLCLVLGAIFGQWWFVSLSGGGELGVIASAFAFAGGGLWLARRYARRLEGQSAYQPTLVRVLGSPVSDNLITNAAAKDSD</sequence>
<keyword evidence="1" id="KW-0812">Transmembrane</keyword>
<keyword evidence="1" id="KW-1133">Transmembrane helix</keyword>
<dbReference type="Proteomes" id="UP000036097">
    <property type="component" value="Unassembled WGS sequence"/>
</dbReference>
<evidence type="ECO:0000313" key="2">
    <source>
        <dbReference type="EMBL" id="KLV06781.1"/>
    </source>
</evidence>
<feature type="transmembrane region" description="Helical" evidence="1">
    <location>
        <begin position="79"/>
        <end position="100"/>
    </location>
</feature>
<dbReference type="PIRSF" id="PIRSF004923">
    <property type="entry name" value="RseC"/>
    <property type="match status" value="1"/>
</dbReference>
<reference evidence="2 3" key="1">
    <citation type="submission" date="2015-05" db="EMBL/GenBank/DDBJ databases">
        <title>Photobacterium galathea sp. nov.</title>
        <authorList>
            <person name="Machado H."/>
            <person name="Gram L."/>
        </authorList>
    </citation>
    <scope>NUCLEOTIDE SEQUENCE [LARGE SCALE GENOMIC DNA]</scope>
    <source>
        <strain evidence="2 3">CGMCC 1.12159</strain>
    </source>
</reference>
<gene>
    <name evidence="2" type="ORF">ABT56_07850</name>
</gene>
<dbReference type="Pfam" id="PF04246">
    <property type="entry name" value="RseC_MucC"/>
    <property type="match status" value="1"/>
</dbReference>